<dbReference type="InterPro" id="IPR002110">
    <property type="entry name" value="Ankyrin_rpt"/>
</dbReference>
<dbReference type="PANTHER" id="PTHR24198:SF165">
    <property type="entry name" value="ANKYRIN REPEAT-CONTAINING PROTEIN-RELATED"/>
    <property type="match status" value="1"/>
</dbReference>
<reference evidence="3 4" key="1">
    <citation type="submission" date="2018-09" db="EMBL/GenBank/DDBJ databases">
        <title>Genomic investigation of the strawberry pathogen Phytophthora fragariae indicates pathogenicity is determined by transcriptional variation in three key races.</title>
        <authorList>
            <person name="Adams T.M."/>
            <person name="Armitage A.D."/>
            <person name="Sobczyk M.K."/>
            <person name="Bates H.J."/>
            <person name="Dunwell J.M."/>
            <person name="Nellist C.F."/>
            <person name="Harrison R.J."/>
        </authorList>
    </citation>
    <scope>NUCLEOTIDE SEQUENCE [LARGE SCALE GENOMIC DNA]</scope>
    <source>
        <strain evidence="3 4">SCRP324</strain>
    </source>
</reference>
<dbReference type="EMBL" id="QXFU01002558">
    <property type="protein sequence ID" value="KAE8984276.1"/>
    <property type="molecule type" value="Genomic_DNA"/>
</dbReference>
<name>A0A6A3IMV5_9STRA</name>
<evidence type="ECO:0000256" key="1">
    <source>
        <dbReference type="ARBA" id="ARBA00022737"/>
    </source>
</evidence>
<accession>A0A6A3IMV5</accession>
<dbReference type="PANTHER" id="PTHR24198">
    <property type="entry name" value="ANKYRIN REPEAT AND PROTEIN KINASE DOMAIN-CONTAINING PROTEIN"/>
    <property type="match status" value="1"/>
</dbReference>
<dbReference type="SUPFAM" id="SSF48403">
    <property type="entry name" value="Ankyrin repeat"/>
    <property type="match status" value="1"/>
</dbReference>
<organism evidence="3 4">
    <name type="scientific">Phytophthora rubi</name>
    <dbReference type="NCBI Taxonomy" id="129364"/>
    <lineage>
        <taxon>Eukaryota</taxon>
        <taxon>Sar</taxon>
        <taxon>Stramenopiles</taxon>
        <taxon>Oomycota</taxon>
        <taxon>Peronosporomycetes</taxon>
        <taxon>Peronosporales</taxon>
        <taxon>Peronosporaceae</taxon>
        <taxon>Phytophthora</taxon>
    </lineage>
</organism>
<dbReference type="Proteomes" id="UP000435112">
    <property type="component" value="Unassembled WGS sequence"/>
</dbReference>
<evidence type="ECO:0000256" key="2">
    <source>
        <dbReference type="ARBA" id="ARBA00023043"/>
    </source>
</evidence>
<protein>
    <submittedName>
        <fullName evidence="3">Uncharacterized protein</fullName>
    </submittedName>
</protein>
<proteinExistence type="predicted"/>
<evidence type="ECO:0000313" key="3">
    <source>
        <dbReference type="EMBL" id="KAE8984276.1"/>
    </source>
</evidence>
<keyword evidence="1" id="KW-0677">Repeat</keyword>
<comment type="caution">
    <text evidence="3">The sequence shown here is derived from an EMBL/GenBank/DDBJ whole genome shotgun (WGS) entry which is preliminary data.</text>
</comment>
<dbReference type="OrthoDB" id="95939at2759"/>
<keyword evidence="2" id="KW-0040">ANK repeat</keyword>
<dbReference type="Gene3D" id="1.25.40.20">
    <property type="entry name" value="Ankyrin repeat-containing domain"/>
    <property type="match status" value="1"/>
</dbReference>
<dbReference type="InterPro" id="IPR036770">
    <property type="entry name" value="Ankyrin_rpt-contain_sf"/>
</dbReference>
<gene>
    <name evidence="3" type="ORF">PR002_g22990</name>
</gene>
<dbReference type="AlphaFoldDB" id="A0A6A3IMV5"/>
<sequence length="624" mass="71136">MRCRRPAAPDATSVSRFHEALHFGRVDDARRLIHQNPSLANARSSSSPHATSLMVSATSDIPPLRNILSLVQLLLAKGASLRTKDDHRRTVLMAVCASGAHPNVVKCLLDHDSLNSNRRVLLWSDQDAQGLTALGLACFNGHGRLASFILDLLGPDEEIGTNSPLHALHFAIKSRDERSVMDLLRNRKLRWGIRENRREEKLVVHGEWNQPQRQREEGDNVEEVTVSSCVAAAVEQEMVDVVTEMHRLNRRCVGHATWFTLCSEERACKRGEMEKIARVRPEFADIADLHRRDCIWERIQLLFLVRYASERNGKSRQLNIVAELPDSLFRIVAGFLKPQFDDAEETQKERFNIKAVDENEEKAITIPGLAKIKDWIAANISRFRTWYSNRKQAKGWLKEEKTPDDVFKLLKLDKDLDTVLNSPKLTSWAVFLVKYNKKNPGKGTTLLGMLTKYYGTIPLAKTLETARLNPNGGTFKLANRLQGHQLVAWRQNGLSTDVVFDMLKLGDDSVEKLLSNPALNVWVYYFTRSNRLNPDREVNMIAKLRTHYDDIALAKAIEAAAKEKRATNAIDLLQTAQFKTWLLDGKDPPKIFKMLKLETTKWPYDTNVDVYRAYRTYYKESKSS</sequence>
<dbReference type="Pfam" id="PF12796">
    <property type="entry name" value="Ank_2"/>
    <property type="match status" value="1"/>
</dbReference>
<evidence type="ECO:0000313" key="4">
    <source>
        <dbReference type="Proteomes" id="UP000435112"/>
    </source>
</evidence>